<gene>
    <name evidence="1" type="ORF">C8N45_1331</name>
</gene>
<protein>
    <recommendedName>
        <fullName evidence="3">Lipoprotein</fullName>
    </recommendedName>
</protein>
<dbReference type="OrthoDB" id="7873001at2"/>
<accession>A0A2T6K1E6</accession>
<evidence type="ECO:0000313" key="1">
    <source>
        <dbReference type="EMBL" id="PUB08445.1"/>
    </source>
</evidence>
<reference evidence="1 2" key="1">
    <citation type="submission" date="2018-04" db="EMBL/GenBank/DDBJ databases">
        <title>Genomic Encyclopedia of Archaeal and Bacterial Type Strains, Phase II (KMG-II): from individual species to whole genera.</title>
        <authorList>
            <person name="Goeker M."/>
        </authorList>
    </citation>
    <scope>NUCLEOTIDE SEQUENCE [LARGE SCALE GENOMIC DNA]</scope>
    <source>
        <strain evidence="1 2">DSM 29955</strain>
    </source>
</reference>
<organism evidence="1 2">
    <name type="scientific">Yoonia sediminilitoris</name>
    <dbReference type="NCBI Taxonomy" id="1286148"/>
    <lineage>
        <taxon>Bacteria</taxon>
        <taxon>Pseudomonadati</taxon>
        <taxon>Pseudomonadota</taxon>
        <taxon>Alphaproteobacteria</taxon>
        <taxon>Rhodobacterales</taxon>
        <taxon>Paracoccaceae</taxon>
        <taxon>Yoonia</taxon>
    </lineage>
</organism>
<evidence type="ECO:0000313" key="2">
    <source>
        <dbReference type="Proteomes" id="UP000244523"/>
    </source>
</evidence>
<evidence type="ECO:0008006" key="3">
    <source>
        <dbReference type="Google" id="ProtNLM"/>
    </source>
</evidence>
<dbReference type="Proteomes" id="UP000244523">
    <property type="component" value="Unassembled WGS sequence"/>
</dbReference>
<dbReference type="RefSeq" id="WP_133176039.1">
    <property type="nucleotide sequence ID" value="NZ_QBUD01000033.1"/>
</dbReference>
<dbReference type="EMBL" id="QBUD01000033">
    <property type="protein sequence ID" value="PUB08445.1"/>
    <property type="molecule type" value="Genomic_DNA"/>
</dbReference>
<keyword evidence="2" id="KW-1185">Reference proteome</keyword>
<dbReference type="PROSITE" id="PS51257">
    <property type="entry name" value="PROKAR_LIPOPROTEIN"/>
    <property type="match status" value="1"/>
</dbReference>
<dbReference type="AlphaFoldDB" id="A0A2T6K1E6"/>
<comment type="caution">
    <text evidence="1">The sequence shown here is derived from an EMBL/GenBank/DDBJ whole genome shotgun (WGS) entry which is preliminary data.</text>
</comment>
<proteinExistence type="predicted"/>
<name>A0A2T6K1E6_9RHOB</name>
<sequence>MKNHFAAATLATLALAGCATEPSSSVVDQFYGKSLVSASGDVFTFSPDGTVGGEIRGEPIAGEYSATATEVCSTYTTPERLAGSEFCSTPAITGDQVVFQRRDGSQSQVYTIKG</sequence>